<dbReference type="GO" id="GO:0008641">
    <property type="term" value="F:ubiquitin-like modifier activating enzyme activity"/>
    <property type="evidence" value="ECO:0007669"/>
    <property type="project" value="InterPro"/>
</dbReference>
<dbReference type="Gene3D" id="3.40.50.720">
    <property type="entry name" value="NAD(P)-binding Rossmann-like Domain"/>
    <property type="match status" value="1"/>
</dbReference>
<dbReference type="Proteomes" id="UP000048179">
    <property type="component" value="Unassembled WGS sequence"/>
</dbReference>
<evidence type="ECO:0000259" key="1">
    <source>
        <dbReference type="Pfam" id="PF00899"/>
    </source>
</evidence>
<dbReference type="RefSeq" id="WP_001052925.1">
    <property type="nucleotide sequence ID" value="NZ_CFGT01000001.1"/>
</dbReference>
<dbReference type="InterPro" id="IPR000594">
    <property type="entry name" value="ThiF_NAD_FAD-bd"/>
</dbReference>
<dbReference type="GeneID" id="45218896"/>
<dbReference type="SUPFAM" id="SSF69572">
    <property type="entry name" value="Activating enzymes of the ubiquitin-like proteins"/>
    <property type="match status" value="1"/>
</dbReference>
<dbReference type="Pfam" id="PF00899">
    <property type="entry name" value="ThiF"/>
    <property type="match status" value="1"/>
</dbReference>
<dbReference type="GO" id="GO:0016779">
    <property type="term" value="F:nucleotidyltransferase activity"/>
    <property type="evidence" value="ECO:0007669"/>
    <property type="project" value="TreeGrafter"/>
</dbReference>
<evidence type="ECO:0000313" key="2">
    <source>
        <dbReference type="EMBL" id="CEY55339.1"/>
    </source>
</evidence>
<reference evidence="2 3" key="1">
    <citation type="submission" date="2015-03" db="EMBL/GenBank/DDBJ databases">
        <authorList>
            <consortium name="Pathogen Informatics"/>
        </authorList>
    </citation>
    <scope>NUCLEOTIDE SEQUENCE [LARGE SCALE GENOMIC DNA]</scope>
    <source>
        <strain evidence="2 3">SMRU737</strain>
    </source>
</reference>
<name>A0A0T8TG27_9STRE</name>
<dbReference type="AlphaFoldDB" id="A0A0T8TG27"/>
<organism evidence="2 3">
    <name type="scientific">Streptococcus pseudopneumoniae</name>
    <dbReference type="NCBI Taxonomy" id="257758"/>
    <lineage>
        <taxon>Bacteria</taxon>
        <taxon>Bacillati</taxon>
        <taxon>Bacillota</taxon>
        <taxon>Bacilli</taxon>
        <taxon>Lactobacillales</taxon>
        <taxon>Streptococcaceae</taxon>
        <taxon>Streptococcus</taxon>
    </lineage>
</organism>
<dbReference type="InterPro" id="IPR035985">
    <property type="entry name" value="Ubiquitin-activating_enz"/>
</dbReference>
<protein>
    <submittedName>
        <fullName evidence="2">UBA/THIF-type NAD/FAD binding protein</fullName>
    </submittedName>
</protein>
<accession>A0A0T8TG27</accession>
<gene>
    <name evidence="2" type="primary">moeZ_2</name>
    <name evidence="2" type="ORF">ERS020247_00191</name>
</gene>
<dbReference type="EMBL" id="CFGT01000001">
    <property type="protein sequence ID" value="CEY55339.1"/>
    <property type="molecule type" value="Genomic_DNA"/>
</dbReference>
<dbReference type="GO" id="GO:0004792">
    <property type="term" value="F:thiosulfate-cyanide sulfurtransferase activity"/>
    <property type="evidence" value="ECO:0007669"/>
    <property type="project" value="TreeGrafter"/>
</dbReference>
<proteinExistence type="predicted"/>
<dbReference type="OMA" id="WKEEIRC"/>
<evidence type="ECO:0000313" key="3">
    <source>
        <dbReference type="Proteomes" id="UP000048179"/>
    </source>
</evidence>
<dbReference type="GO" id="GO:0005737">
    <property type="term" value="C:cytoplasm"/>
    <property type="evidence" value="ECO:0007669"/>
    <property type="project" value="TreeGrafter"/>
</dbReference>
<dbReference type="InterPro" id="IPR045886">
    <property type="entry name" value="ThiF/MoeB/HesA"/>
</dbReference>
<dbReference type="PANTHER" id="PTHR10953:SF102">
    <property type="entry name" value="ADENYLYLTRANSFERASE AND SULFURTRANSFERASE MOCS3"/>
    <property type="match status" value="1"/>
</dbReference>
<feature type="domain" description="THIF-type NAD/FAD binding fold" evidence="1">
    <location>
        <begin position="110"/>
        <end position="350"/>
    </location>
</feature>
<dbReference type="PANTHER" id="PTHR10953">
    <property type="entry name" value="UBIQUITIN-ACTIVATING ENZYME E1"/>
    <property type="match status" value="1"/>
</dbReference>
<sequence>MNLPKIKDIHSVLFLKDKIRLGIGKDYGIEIENLDEKYTQLIKLLNGQYTINEICSLVDNLSSNDVEESISLLDTLGYLEDNFVTTTELTSEELDRYSVNLNFFNTLDTLSLTKYDYQLKLKKTRILLLGIGGIGSNICLALAELGIGHITAVDFDTVEASNLNRQILYSTSDIGKRKVEAAKESLRKFNPLIEFEVLDKEIGSKEDVDELIKTSKCDIVVNVADYPTGYIDFWVNEACVQYNKLCLSAVVGKKNGKVYSIIPYKAACYYCQFLEDLEKIPEYAEELETVRTMTNSLELEMFRTPNGALGPACLFQGYFISFEILRYIFWGYEALLTFNKRFSIDFITFEQHFDELTKYPTCSICGGKKE</sequence>